<evidence type="ECO:0000256" key="2">
    <source>
        <dbReference type="ARBA" id="ARBA00022898"/>
    </source>
</evidence>
<dbReference type="InterPro" id="IPR005814">
    <property type="entry name" value="Aminotrans_3"/>
</dbReference>
<dbReference type="PROSITE" id="PS00600">
    <property type="entry name" value="AA_TRANSFER_CLASS_3"/>
    <property type="match status" value="1"/>
</dbReference>
<organism evidence="4 5">
    <name type="scientific">Bryocella elongata</name>
    <dbReference type="NCBI Taxonomy" id="863522"/>
    <lineage>
        <taxon>Bacteria</taxon>
        <taxon>Pseudomonadati</taxon>
        <taxon>Acidobacteriota</taxon>
        <taxon>Terriglobia</taxon>
        <taxon>Terriglobales</taxon>
        <taxon>Acidobacteriaceae</taxon>
        <taxon>Bryocella</taxon>
    </lineage>
</organism>
<dbReference type="Proteomes" id="UP000236728">
    <property type="component" value="Unassembled WGS sequence"/>
</dbReference>
<sequence length="442" mass="47931">MSRFTKSEALLRENARYIPGGVVSTNRAVDPPIVFTRARGAEMWDVDGNRFLDYHAAFGPYILGHGDAAVNAAVLQAIAEDRSLFGSGSTELEGELARRICAAAPFVERVQLLNTGSEATYQAIRLARAYTGRDHIIKPQGGYHGWHNDVSCNLMTPLDQLGPRRPGEEYPFLPISAGIPEAHQGLVHPVGFNDLEAVEAVCRKYPVAALITEPILQNIGVVKPQAGYLEGLRALADKYGFVLIFDEVKTGFRHALGGYSTVCGVTPDLVTYGKAVANGYPLGVIGGRKDLMDLFISPDASKRVLLAGTYNGHPVTAAAGIATIDRLSANDGQVYRDLEVLGARMQSGLERVLQDAGVESVVVRQSSAFCIYFMDHAPVDWHDLIENHDAKLDSHLRRELLDQGVYFFQLPVKQCSISAAHTEAHIDETIGAVAKCLASVHA</sequence>
<evidence type="ECO:0000256" key="1">
    <source>
        <dbReference type="ARBA" id="ARBA00001933"/>
    </source>
</evidence>
<dbReference type="Pfam" id="PF00202">
    <property type="entry name" value="Aminotran_3"/>
    <property type="match status" value="1"/>
</dbReference>
<dbReference type="InterPro" id="IPR015422">
    <property type="entry name" value="PyrdxlP-dep_Trfase_small"/>
</dbReference>
<dbReference type="PANTHER" id="PTHR43713:SF3">
    <property type="entry name" value="GLUTAMATE-1-SEMIALDEHYDE 2,1-AMINOMUTASE 1, CHLOROPLASTIC-RELATED"/>
    <property type="match status" value="1"/>
</dbReference>
<dbReference type="Gene3D" id="3.90.1150.10">
    <property type="entry name" value="Aspartate Aminotransferase, domain 1"/>
    <property type="match status" value="1"/>
</dbReference>
<dbReference type="RefSeq" id="WP_103935047.1">
    <property type="nucleotide sequence ID" value="NZ_FNVA01000008.1"/>
</dbReference>
<comment type="similarity">
    <text evidence="3">Belongs to the class-III pyridoxal-phosphate-dependent aminotransferase family.</text>
</comment>
<gene>
    <name evidence="4" type="ORF">SAMN05421819_4211</name>
</gene>
<dbReference type="GO" id="GO:0008483">
    <property type="term" value="F:transaminase activity"/>
    <property type="evidence" value="ECO:0007669"/>
    <property type="project" value="InterPro"/>
</dbReference>
<reference evidence="4 5" key="1">
    <citation type="submission" date="2016-10" db="EMBL/GenBank/DDBJ databases">
        <authorList>
            <person name="de Groot N.N."/>
        </authorList>
    </citation>
    <scope>NUCLEOTIDE SEQUENCE [LARGE SCALE GENOMIC DNA]</scope>
    <source>
        <strain evidence="4 5">DSM 22489</strain>
    </source>
</reference>
<dbReference type="OrthoDB" id="9807885at2"/>
<keyword evidence="5" id="KW-1185">Reference proteome</keyword>
<evidence type="ECO:0000313" key="5">
    <source>
        <dbReference type="Proteomes" id="UP000236728"/>
    </source>
</evidence>
<accession>A0A1H6C4L5</accession>
<dbReference type="EMBL" id="FNVA01000008">
    <property type="protein sequence ID" value="SEG67296.1"/>
    <property type="molecule type" value="Genomic_DNA"/>
</dbReference>
<dbReference type="Gene3D" id="3.40.640.10">
    <property type="entry name" value="Type I PLP-dependent aspartate aminotransferase-like (Major domain)"/>
    <property type="match status" value="1"/>
</dbReference>
<dbReference type="CDD" id="cd00610">
    <property type="entry name" value="OAT_like"/>
    <property type="match status" value="1"/>
</dbReference>
<keyword evidence="2 3" id="KW-0663">Pyridoxal phosphate</keyword>
<comment type="cofactor">
    <cofactor evidence="1">
        <name>pyridoxal 5'-phosphate</name>
        <dbReference type="ChEBI" id="CHEBI:597326"/>
    </cofactor>
</comment>
<name>A0A1H6C4L5_9BACT</name>
<dbReference type="SUPFAM" id="SSF53383">
    <property type="entry name" value="PLP-dependent transferases"/>
    <property type="match status" value="1"/>
</dbReference>
<protein>
    <submittedName>
        <fullName evidence="4">Glutamate-1-semialdehyde 2,1-aminomutase</fullName>
    </submittedName>
</protein>
<proteinExistence type="inferred from homology"/>
<dbReference type="InterPro" id="IPR015424">
    <property type="entry name" value="PyrdxlP-dep_Trfase"/>
</dbReference>
<dbReference type="PANTHER" id="PTHR43713">
    <property type="entry name" value="GLUTAMATE-1-SEMIALDEHYDE 2,1-AMINOMUTASE"/>
    <property type="match status" value="1"/>
</dbReference>
<dbReference type="InterPro" id="IPR049704">
    <property type="entry name" value="Aminotrans_3_PPA_site"/>
</dbReference>
<dbReference type="GO" id="GO:0030170">
    <property type="term" value="F:pyridoxal phosphate binding"/>
    <property type="evidence" value="ECO:0007669"/>
    <property type="project" value="InterPro"/>
</dbReference>
<evidence type="ECO:0000313" key="4">
    <source>
        <dbReference type="EMBL" id="SEG67296.1"/>
    </source>
</evidence>
<dbReference type="InterPro" id="IPR015421">
    <property type="entry name" value="PyrdxlP-dep_Trfase_major"/>
</dbReference>
<dbReference type="AlphaFoldDB" id="A0A1H6C4L5"/>
<evidence type="ECO:0000256" key="3">
    <source>
        <dbReference type="RuleBase" id="RU003560"/>
    </source>
</evidence>